<reference evidence="1" key="1">
    <citation type="journal article" date="2020" name="Stud. Mycol.">
        <title>101 Dothideomycetes genomes: a test case for predicting lifestyles and emergence of pathogens.</title>
        <authorList>
            <person name="Haridas S."/>
            <person name="Albert R."/>
            <person name="Binder M."/>
            <person name="Bloem J."/>
            <person name="Labutti K."/>
            <person name="Salamov A."/>
            <person name="Andreopoulos B."/>
            <person name="Baker S."/>
            <person name="Barry K."/>
            <person name="Bills G."/>
            <person name="Bluhm B."/>
            <person name="Cannon C."/>
            <person name="Castanera R."/>
            <person name="Culley D."/>
            <person name="Daum C."/>
            <person name="Ezra D."/>
            <person name="Gonzalez J."/>
            <person name="Henrissat B."/>
            <person name="Kuo A."/>
            <person name="Liang C."/>
            <person name="Lipzen A."/>
            <person name="Lutzoni F."/>
            <person name="Magnuson J."/>
            <person name="Mondo S."/>
            <person name="Nolan M."/>
            <person name="Ohm R."/>
            <person name="Pangilinan J."/>
            <person name="Park H.-J."/>
            <person name="Ramirez L."/>
            <person name="Alfaro M."/>
            <person name="Sun H."/>
            <person name="Tritt A."/>
            <person name="Yoshinaga Y."/>
            <person name="Zwiers L.-H."/>
            <person name="Turgeon B."/>
            <person name="Goodwin S."/>
            <person name="Spatafora J."/>
            <person name="Crous P."/>
            <person name="Grigoriev I."/>
        </authorList>
    </citation>
    <scope>NUCLEOTIDE SEQUENCE</scope>
    <source>
        <strain evidence="1">CBS 525.71</strain>
    </source>
</reference>
<keyword evidence="2" id="KW-1185">Reference proteome</keyword>
<comment type="caution">
    <text evidence="1">The sequence shown here is derived from an EMBL/GenBank/DDBJ whole genome shotgun (WGS) entry which is preliminary data.</text>
</comment>
<evidence type="ECO:0000313" key="1">
    <source>
        <dbReference type="EMBL" id="KAF2628486.1"/>
    </source>
</evidence>
<name>A0ACB6S2V6_9PLEO</name>
<dbReference type="Proteomes" id="UP000799754">
    <property type="component" value="Unassembled WGS sequence"/>
</dbReference>
<evidence type="ECO:0000313" key="2">
    <source>
        <dbReference type="Proteomes" id="UP000799754"/>
    </source>
</evidence>
<organism evidence="1 2">
    <name type="scientific">Macroventuria anomochaeta</name>
    <dbReference type="NCBI Taxonomy" id="301207"/>
    <lineage>
        <taxon>Eukaryota</taxon>
        <taxon>Fungi</taxon>
        <taxon>Dikarya</taxon>
        <taxon>Ascomycota</taxon>
        <taxon>Pezizomycotina</taxon>
        <taxon>Dothideomycetes</taxon>
        <taxon>Pleosporomycetidae</taxon>
        <taxon>Pleosporales</taxon>
        <taxon>Pleosporineae</taxon>
        <taxon>Didymellaceae</taxon>
        <taxon>Macroventuria</taxon>
    </lineage>
</organism>
<protein>
    <submittedName>
        <fullName evidence="1">Glycoside hydrolase family 12 protein</fullName>
    </submittedName>
</protein>
<proteinExistence type="predicted"/>
<accession>A0ACB6S2V6</accession>
<dbReference type="EMBL" id="MU006713">
    <property type="protein sequence ID" value="KAF2628486.1"/>
    <property type="molecule type" value="Genomic_DNA"/>
</dbReference>
<gene>
    <name evidence="1" type="ORF">BU25DRAFT_430794</name>
</gene>
<sequence length="192" mass="20989">MLFYLYTAVANLIEHPADLAARQAASHCGQYSYYAANGYDTSGSGVKWSTTWDSQGGQDKVKSYANVGKQFAKGLVVGNIKSIPPAPSRTTPRDGVWANVAYDNFTAADLNHDKSSSDYGLMVWLARIGGMYPIGNKVTTVNLAGFNWDLYIGPNGSMKVFSFIPADGSWKFTFYADMNVFFNYLAVVRGTP</sequence>
<keyword evidence="1" id="KW-0378">Hydrolase</keyword>